<proteinExistence type="predicted"/>
<gene>
    <name evidence="1" type="ORF">HNQ44_001256</name>
</gene>
<comment type="caution">
    <text evidence="1">The sequence shown here is derived from an EMBL/GenBank/DDBJ whole genome shotgun (WGS) entry which is preliminary data.</text>
</comment>
<organism evidence="1 2">
    <name type="scientific">Planococcus koreensis</name>
    <dbReference type="NCBI Taxonomy" id="112331"/>
    <lineage>
        <taxon>Bacteria</taxon>
        <taxon>Bacillati</taxon>
        <taxon>Bacillota</taxon>
        <taxon>Bacilli</taxon>
        <taxon>Bacillales</taxon>
        <taxon>Caryophanaceae</taxon>
        <taxon>Planococcus</taxon>
    </lineage>
</organism>
<accession>A0A7W8CQM4</accession>
<dbReference type="AlphaFoldDB" id="A0A7W8CQM4"/>
<evidence type="ECO:0000313" key="1">
    <source>
        <dbReference type="EMBL" id="MBB5179832.1"/>
    </source>
</evidence>
<reference evidence="1 2" key="1">
    <citation type="submission" date="2020-08" db="EMBL/GenBank/DDBJ databases">
        <title>Genomic Encyclopedia of Type Strains, Phase IV (KMG-IV): sequencing the most valuable type-strain genomes for metagenomic binning, comparative biology and taxonomic classification.</title>
        <authorList>
            <person name="Goeker M."/>
        </authorList>
    </citation>
    <scope>NUCLEOTIDE SEQUENCE [LARGE SCALE GENOMIC DNA]</scope>
    <source>
        <strain evidence="1 2">DSM 15895</strain>
    </source>
</reference>
<protein>
    <submittedName>
        <fullName evidence="1">Uncharacterized protein</fullName>
    </submittedName>
</protein>
<dbReference type="Proteomes" id="UP000525923">
    <property type="component" value="Unassembled WGS sequence"/>
</dbReference>
<dbReference type="EMBL" id="JACHHE010000003">
    <property type="protein sequence ID" value="MBB5179832.1"/>
    <property type="molecule type" value="Genomic_DNA"/>
</dbReference>
<keyword evidence="2" id="KW-1185">Reference proteome</keyword>
<evidence type="ECO:0000313" key="2">
    <source>
        <dbReference type="Proteomes" id="UP000525923"/>
    </source>
</evidence>
<name>A0A7W8CQM4_9BACL</name>
<sequence>MVIRKVQRILYKTDRLLGDARAVRNGSIGRRLARRMAGRAANRILNKLFKY</sequence>